<dbReference type="STRING" id="81985.R0GDA5"/>
<dbReference type="InterPro" id="IPR001810">
    <property type="entry name" value="F-box_dom"/>
</dbReference>
<gene>
    <name evidence="3" type="ORF">CARUB_v10027969mg</name>
</gene>
<keyword evidence="4" id="KW-1185">Reference proteome</keyword>
<dbReference type="CDD" id="cd22160">
    <property type="entry name" value="F-box_AtFBL13-like"/>
    <property type="match status" value="1"/>
</dbReference>
<feature type="domain" description="F-box/LRR-repeat protein 15/At3g58940/PEG3-like LRR" evidence="2">
    <location>
        <begin position="105"/>
        <end position="228"/>
    </location>
</feature>
<evidence type="ECO:0000313" key="4">
    <source>
        <dbReference type="Proteomes" id="UP000029121"/>
    </source>
</evidence>
<protein>
    <submittedName>
        <fullName evidence="3">Uncharacterized protein</fullName>
    </submittedName>
</protein>
<dbReference type="AlphaFoldDB" id="R0GDA5"/>
<dbReference type="SUPFAM" id="SSF81383">
    <property type="entry name" value="F-box domain"/>
    <property type="match status" value="1"/>
</dbReference>
<accession>R0GDA5</accession>
<evidence type="ECO:0000259" key="1">
    <source>
        <dbReference type="Pfam" id="PF00646"/>
    </source>
</evidence>
<dbReference type="KEGG" id="crb:17876454"/>
<evidence type="ECO:0000313" key="3">
    <source>
        <dbReference type="EMBL" id="EOA14689.1"/>
    </source>
</evidence>
<dbReference type="Proteomes" id="UP000029121">
    <property type="component" value="Unassembled WGS sequence"/>
</dbReference>
<dbReference type="InterPro" id="IPR053781">
    <property type="entry name" value="F-box_AtFBL13-like"/>
</dbReference>
<dbReference type="Gene3D" id="1.20.1280.50">
    <property type="match status" value="1"/>
</dbReference>
<feature type="domain" description="F-box" evidence="1">
    <location>
        <begin position="17"/>
        <end position="55"/>
    </location>
</feature>
<dbReference type="InterPro" id="IPR055411">
    <property type="entry name" value="LRR_FXL15/At3g58940/PEG3-like"/>
</dbReference>
<dbReference type="InterPro" id="IPR032675">
    <property type="entry name" value="LRR_dom_sf"/>
</dbReference>
<dbReference type="PANTHER" id="PTHR31900">
    <property type="entry name" value="F-BOX/RNI SUPERFAMILY PROTEIN-RELATED"/>
    <property type="match status" value="1"/>
</dbReference>
<reference evidence="4" key="1">
    <citation type="journal article" date="2013" name="Nat. Genet.">
        <title>The Capsella rubella genome and the genomic consequences of rapid mating system evolution.</title>
        <authorList>
            <person name="Slotte T."/>
            <person name="Hazzouri K.M."/>
            <person name="Agren J.A."/>
            <person name="Koenig D."/>
            <person name="Maumus F."/>
            <person name="Guo Y.L."/>
            <person name="Steige K."/>
            <person name="Platts A.E."/>
            <person name="Escobar J.S."/>
            <person name="Newman L.K."/>
            <person name="Wang W."/>
            <person name="Mandakova T."/>
            <person name="Vello E."/>
            <person name="Smith L.M."/>
            <person name="Henz S.R."/>
            <person name="Steffen J."/>
            <person name="Takuno S."/>
            <person name="Brandvain Y."/>
            <person name="Coop G."/>
            <person name="Andolfatto P."/>
            <person name="Hu T.T."/>
            <person name="Blanchette M."/>
            <person name="Clark R.M."/>
            <person name="Quesneville H."/>
            <person name="Nordborg M."/>
            <person name="Gaut B.S."/>
            <person name="Lysak M.A."/>
            <person name="Jenkins J."/>
            <person name="Grimwood J."/>
            <person name="Chapman J."/>
            <person name="Prochnik S."/>
            <person name="Shu S."/>
            <person name="Rokhsar D."/>
            <person name="Schmutz J."/>
            <person name="Weigel D."/>
            <person name="Wright S.I."/>
        </authorList>
    </citation>
    <scope>NUCLEOTIDE SEQUENCE [LARGE SCALE GENOMIC DNA]</scope>
    <source>
        <strain evidence="4">cv. Monte Gargano</strain>
    </source>
</reference>
<sequence length="339" mass="39356">MVGRKKKTKRPQEEDLISNLHEPLIFEILTHLPTKDAVRTSVLSTRWRYLWQSVPGLDLAICNFSNVNAFVSFVKRFLDSQESSWIRKLRLYLGYRHIICDLIPWIDAVTSRRIQHLDVDYYSGDGIPVSIYTCETLVHLRLCWCSLPNAEFVSLPCLKIMHLERVRFTSDTTLEKLISGSPVLEDLKLSCSNHKAIQVRSHKIKRIDIDMDESSEVVIDAPLLQCLRTKIASTKQFRINNLGFPAKLDIDLQLWRGRPMVKPPKKVIRDILTDIRRVRDLVITSNIWKEFSLYTKSRPVRHFRNLSRLNARFAICDLEMLPTLLQSCTKLASLTLVMK</sequence>
<dbReference type="Gene3D" id="3.80.10.10">
    <property type="entry name" value="Ribonuclease Inhibitor"/>
    <property type="match status" value="1"/>
</dbReference>
<dbReference type="OrthoDB" id="1028742at2759"/>
<evidence type="ECO:0000259" key="2">
    <source>
        <dbReference type="Pfam" id="PF24758"/>
    </source>
</evidence>
<dbReference type="Pfam" id="PF24758">
    <property type="entry name" value="LRR_At5g56370"/>
    <property type="match status" value="1"/>
</dbReference>
<dbReference type="Pfam" id="PF00646">
    <property type="entry name" value="F-box"/>
    <property type="match status" value="1"/>
</dbReference>
<dbReference type="PANTHER" id="PTHR31900:SF33">
    <property type="entry name" value="PROTEIN WITH RNI-LIKE_FBD-LIKE DOMAIN"/>
    <property type="match status" value="1"/>
</dbReference>
<proteinExistence type="predicted"/>
<organism evidence="3 4">
    <name type="scientific">Capsella rubella</name>
    <dbReference type="NCBI Taxonomy" id="81985"/>
    <lineage>
        <taxon>Eukaryota</taxon>
        <taxon>Viridiplantae</taxon>
        <taxon>Streptophyta</taxon>
        <taxon>Embryophyta</taxon>
        <taxon>Tracheophyta</taxon>
        <taxon>Spermatophyta</taxon>
        <taxon>Magnoliopsida</taxon>
        <taxon>eudicotyledons</taxon>
        <taxon>Gunneridae</taxon>
        <taxon>Pentapetalae</taxon>
        <taxon>rosids</taxon>
        <taxon>malvids</taxon>
        <taxon>Brassicales</taxon>
        <taxon>Brassicaceae</taxon>
        <taxon>Camelineae</taxon>
        <taxon>Capsella</taxon>
    </lineage>
</organism>
<dbReference type="InterPro" id="IPR050232">
    <property type="entry name" value="FBL13/AtMIF1-like"/>
</dbReference>
<dbReference type="InterPro" id="IPR036047">
    <property type="entry name" value="F-box-like_dom_sf"/>
</dbReference>
<dbReference type="EMBL" id="KB870812">
    <property type="protein sequence ID" value="EOA14689.1"/>
    <property type="molecule type" value="Genomic_DNA"/>
</dbReference>
<name>R0GDA5_9BRAS</name>
<dbReference type="eggNOG" id="ENOG502R3XM">
    <property type="taxonomic scope" value="Eukaryota"/>
</dbReference>
<dbReference type="SUPFAM" id="SSF52047">
    <property type="entry name" value="RNI-like"/>
    <property type="match status" value="1"/>
</dbReference>